<feature type="domain" description="Response regulatory" evidence="6">
    <location>
        <begin position="544"/>
        <end position="655"/>
    </location>
</feature>
<dbReference type="InterPro" id="IPR004358">
    <property type="entry name" value="Sig_transdc_His_kin-like_C"/>
</dbReference>
<dbReference type="PANTHER" id="PTHR43065:SF42">
    <property type="entry name" value="TWO-COMPONENT SENSOR PPRA"/>
    <property type="match status" value="1"/>
</dbReference>
<keyword evidence="9" id="KW-1185">Reference proteome</keyword>
<feature type="modified residue" description="4-aspartylphosphate" evidence="4">
    <location>
        <position position="594"/>
    </location>
</feature>
<dbReference type="InterPro" id="IPR003594">
    <property type="entry name" value="HATPase_dom"/>
</dbReference>
<dbReference type="Pfam" id="PF00512">
    <property type="entry name" value="HisKA"/>
    <property type="match status" value="1"/>
</dbReference>
<dbReference type="SUPFAM" id="SSF55874">
    <property type="entry name" value="ATPase domain of HSP90 chaperone/DNA topoisomerase II/histidine kinase"/>
    <property type="match status" value="1"/>
</dbReference>
<dbReference type="SUPFAM" id="SSF55785">
    <property type="entry name" value="PYP-like sensor domain (PAS domain)"/>
    <property type="match status" value="2"/>
</dbReference>
<dbReference type="PANTHER" id="PTHR43065">
    <property type="entry name" value="SENSOR HISTIDINE KINASE"/>
    <property type="match status" value="1"/>
</dbReference>
<protein>
    <recommendedName>
        <fullName evidence="2">histidine kinase</fullName>
        <ecNumber evidence="2">2.7.13.3</ecNumber>
    </recommendedName>
</protein>
<evidence type="ECO:0000259" key="6">
    <source>
        <dbReference type="PROSITE" id="PS50110"/>
    </source>
</evidence>
<dbReference type="InterPro" id="IPR011006">
    <property type="entry name" value="CheY-like_superfamily"/>
</dbReference>
<dbReference type="Gene3D" id="3.30.565.10">
    <property type="entry name" value="Histidine kinase-like ATPase, C-terminal domain"/>
    <property type="match status" value="1"/>
</dbReference>
<dbReference type="SUPFAM" id="SSF47384">
    <property type="entry name" value="Homodimeric domain of signal transducing histidine kinase"/>
    <property type="match status" value="1"/>
</dbReference>
<dbReference type="EMBL" id="JBBKZT010000012">
    <property type="protein sequence ID" value="MEJ8849788.1"/>
    <property type="molecule type" value="Genomic_DNA"/>
</dbReference>
<evidence type="ECO:0000313" key="8">
    <source>
        <dbReference type="EMBL" id="MEJ8849788.1"/>
    </source>
</evidence>
<dbReference type="InterPro" id="IPR000700">
    <property type="entry name" value="PAS-assoc_C"/>
</dbReference>
<dbReference type="InterPro" id="IPR013656">
    <property type="entry name" value="PAS_4"/>
</dbReference>
<dbReference type="PROSITE" id="PS50113">
    <property type="entry name" value="PAC"/>
    <property type="match status" value="1"/>
</dbReference>
<dbReference type="Pfam" id="PF12860">
    <property type="entry name" value="PAS_7"/>
    <property type="match status" value="1"/>
</dbReference>
<proteinExistence type="predicted"/>
<dbReference type="SMART" id="SM00387">
    <property type="entry name" value="HATPase_c"/>
    <property type="match status" value="1"/>
</dbReference>
<dbReference type="Pfam" id="PF00072">
    <property type="entry name" value="Response_reg"/>
    <property type="match status" value="1"/>
</dbReference>
<evidence type="ECO:0000259" key="7">
    <source>
        <dbReference type="PROSITE" id="PS50113"/>
    </source>
</evidence>
<dbReference type="InterPro" id="IPR005467">
    <property type="entry name" value="His_kinase_dom"/>
</dbReference>
<dbReference type="Gene3D" id="3.30.450.20">
    <property type="entry name" value="PAS domain"/>
    <property type="match status" value="2"/>
</dbReference>
<comment type="caution">
    <text evidence="8">The sequence shown here is derived from an EMBL/GenBank/DDBJ whole genome shotgun (WGS) entry which is preliminary data.</text>
</comment>
<dbReference type="RefSeq" id="WP_340344911.1">
    <property type="nucleotide sequence ID" value="NZ_JBBKZT010000012.1"/>
</dbReference>
<organism evidence="8 9">
    <name type="scientific">Variovorax rhizosphaerae</name>
    <dbReference type="NCBI Taxonomy" id="1836200"/>
    <lineage>
        <taxon>Bacteria</taxon>
        <taxon>Pseudomonadati</taxon>
        <taxon>Pseudomonadota</taxon>
        <taxon>Betaproteobacteria</taxon>
        <taxon>Burkholderiales</taxon>
        <taxon>Comamonadaceae</taxon>
        <taxon>Variovorax</taxon>
    </lineage>
</organism>
<dbReference type="SUPFAM" id="SSF52172">
    <property type="entry name" value="CheY-like"/>
    <property type="match status" value="1"/>
</dbReference>
<evidence type="ECO:0000256" key="2">
    <source>
        <dbReference type="ARBA" id="ARBA00012438"/>
    </source>
</evidence>
<dbReference type="PROSITE" id="PS50110">
    <property type="entry name" value="RESPONSE_REGULATORY"/>
    <property type="match status" value="1"/>
</dbReference>
<evidence type="ECO:0000256" key="3">
    <source>
        <dbReference type="ARBA" id="ARBA00022553"/>
    </source>
</evidence>
<reference evidence="8 9" key="1">
    <citation type="submission" date="2024-03" db="EMBL/GenBank/DDBJ databases">
        <title>Novel species of the genus Variovorax.</title>
        <authorList>
            <person name="Liu Q."/>
            <person name="Xin Y.-H."/>
        </authorList>
    </citation>
    <scope>NUCLEOTIDE SEQUENCE [LARGE SCALE GENOMIC DNA]</scope>
    <source>
        <strain evidence="8 9">KACC 18900</strain>
    </source>
</reference>
<evidence type="ECO:0000256" key="4">
    <source>
        <dbReference type="PROSITE-ProRule" id="PRU00169"/>
    </source>
</evidence>
<comment type="catalytic activity">
    <reaction evidence="1">
        <text>ATP + protein L-histidine = ADP + protein N-phospho-L-histidine.</text>
        <dbReference type="EC" id="2.7.13.3"/>
    </reaction>
</comment>
<dbReference type="Proteomes" id="UP001385892">
    <property type="component" value="Unassembled WGS sequence"/>
</dbReference>
<dbReference type="Pfam" id="PF08448">
    <property type="entry name" value="PAS_4"/>
    <property type="match status" value="1"/>
</dbReference>
<dbReference type="InterPro" id="IPR000014">
    <property type="entry name" value="PAS"/>
</dbReference>
<dbReference type="EC" id="2.7.13.3" evidence="2"/>
<feature type="domain" description="Histidine kinase" evidence="5">
    <location>
        <begin position="301"/>
        <end position="523"/>
    </location>
</feature>
<evidence type="ECO:0000259" key="5">
    <source>
        <dbReference type="PROSITE" id="PS50109"/>
    </source>
</evidence>
<dbReference type="Gene3D" id="3.40.50.2300">
    <property type="match status" value="1"/>
</dbReference>
<name>A0ABU8WSR1_9BURK</name>
<dbReference type="CDD" id="cd00082">
    <property type="entry name" value="HisKA"/>
    <property type="match status" value="1"/>
</dbReference>
<dbReference type="InterPro" id="IPR035965">
    <property type="entry name" value="PAS-like_dom_sf"/>
</dbReference>
<evidence type="ECO:0000256" key="1">
    <source>
        <dbReference type="ARBA" id="ARBA00000085"/>
    </source>
</evidence>
<evidence type="ECO:0000313" key="9">
    <source>
        <dbReference type="Proteomes" id="UP001385892"/>
    </source>
</evidence>
<dbReference type="InterPro" id="IPR036890">
    <property type="entry name" value="HATPase_C_sf"/>
</dbReference>
<dbReference type="Pfam" id="PF02518">
    <property type="entry name" value="HATPase_c"/>
    <property type="match status" value="1"/>
</dbReference>
<dbReference type="PROSITE" id="PS50109">
    <property type="entry name" value="HIS_KIN"/>
    <property type="match status" value="1"/>
</dbReference>
<keyword evidence="3 4" id="KW-0597">Phosphoprotein</keyword>
<dbReference type="PRINTS" id="PR00344">
    <property type="entry name" value="BCTRLSENSOR"/>
</dbReference>
<dbReference type="InterPro" id="IPR003661">
    <property type="entry name" value="HisK_dim/P_dom"/>
</dbReference>
<dbReference type="SMART" id="SM00388">
    <property type="entry name" value="HisKA"/>
    <property type="match status" value="1"/>
</dbReference>
<dbReference type="Gene3D" id="1.10.287.130">
    <property type="match status" value="1"/>
</dbReference>
<sequence>MRDNEFAAAAVEDAAPLARYQTLQAGLDRLDQGLSIFDANLRLVAWNRAYERLLDFPPGMASIGTPFETFILYNARRGEYGPGDPDALVAERVAAARTFKAHDLERTRPDGCVLHIHGEPLPGHGFVTLYSDVTAQRNAERTIRQQNAELESRVVARTAELVSSEQRMRLVMDSIPALVAYFDKRRGYGYLNRGYHEWFRIDTTRPETVSARAFLGDEVYALVKPNVLRAVAGESVTFEYELVIHTGERRAVRTSLVPEFASDGTVAGCFELTFDITEQKRAQELLARTQKLESLGHLTGGLAHDFNNILTVVIGNLAALKDAHPDDPNVPEYIQPALDASRRGADLVKGLMRFARRQPLQAGAVDAAALLRSVEGLVRHSLPERIHLGVDVEAQPLGIWIDAAQLEQAILNMVLNARDAMPSGGKVTLRARPAHLDADAAAALQTTSGDCVRIDVQDNGCGMDARTMAHMFEPFFTTKQPGSGTGLGMAMVYGFIKQSGGAIDVRSQPGGGTTISLWLPASERTGADRQVPAAAPEAPGRRGLALLVDDDAQVRRVVRRTLLDMGYAVLEADSGVEALALLQQTSDIALLLSDVAMPGGVDGREVAATARQLHLAHAVVLMSGNAAGDRAVAGVPWLVKPFTPAQLADAIEACRA</sequence>
<dbReference type="CDD" id="cd00130">
    <property type="entry name" value="PAS"/>
    <property type="match status" value="1"/>
</dbReference>
<dbReference type="SMART" id="SM00448">
    <property type="entry name" value="REC"/>
    <property type="match status" value="1"/>
</dbReference>
<dbReference type="InterPro" id="IPR001789">
    <property type="entry name" value="Sig_transdc_resp-reg_receiver"/>
</dbReference>
<feature type="domain" description="PAC" evidence="7">
    <location>
        <begin position="236"/>
        <end position="288"/>
    </location>
</feature>
<accession>A0ABU8WSR1</accession>
<dbReference type="InterPro" id="IPR036097">
    <property type="entry name" value="HisK_dim/P_sf"/>
</dbReference>
<gene>
    <name evidence="8" type="ORF">WKW82_24290</name>
</gene>